<dbReference type="Pfam" id="PF13920">
    <property type="entry name" value="zf-C3HC4_3"/>
    <property type="match status" value="1"/>
</dbReference>
<dbReference type="SMART" id="SM00184">
    <property type="entry name" value="RING"/>
    <property type="match status" value="1"/>
</dbReference>
<dbReference type="CDD" id="cd16789">
    <property type="entry name" value="mRING-HC-C3HC5_MGRN1-like"/>
    <property type="match status" value="1"/>
</dbReference>
<feature type="domain" description="RING-type" evidence="7">
    <location>
        <begin position="616"/>
        <end position="655"/>
    </location>
</feature>
<evidence type="ECO:0000313" key="8">
    <source>
        <dbReference type="EMBL" id="CAD8771472.1"/>
    </source>
</evidence>
<feature type="compositionally biased region" description="Polar residues" evidence="6">
    <location>
        <begin position="267"/>
        <end position="277"/>
    </location>
</feature>
<dbReference type="PROSITE" id="PS50089">
    <property type="entry name" value="ZF_RING_2"/>
    <property type="match status" value="1"/>
</dbReference>
<protein>
    <recommendedName>
        <fullName evidence="7">RING-type domain-containing protein</fullName>
    </recommendedName>
</protein>
<feature type="region of interest" description="Disordered" evidence="6">
    <location>
        <begin position="389"/>
        <end position="415"/>
    </location>
</feature>
<name>A0A7S0YE84_9CHLO</name>
<reference evidence="8" key="1">
    <citation type="submission" date="2021-01" db="EMBL/GenBank/DDBJ databases">
        <authorList>
            <person name="Corre E."/>
            <person name="Pelletier E."/>
            <person name="Niang G."/>
            <person name="Scheremetjew M."/>
            <person name="Finn R."/>
            <person name="Kale V."/>
            <person name="Holt S."/>
            <person name="Cochrane G."/>
            <person name="Meng A."/>
            <person name="Brown T."/>
            <person name="Cohen L."/>
        </authorList>
    </citation>
    <scope>NUCLEOTIDE SEQUENCE</scope>
    <source>
        <strain evidence="8">SAG 63-3</strain>
    </source>
</reference>
<feature type="compositionally biased region" description="Polar residues" evidence="6">
    <location>
        <begin position="115"/>
        <end position="142"/>
    </location>
</feature>
<feature type="compositionally biased region" description="Pro residues" evidence="6">
    <location>
        <begin position="162"/>
        <end position="180"/>
    </location>
</feature>
<feature type="region of interest" description="Disordered" evidence="6">
    <location>
        <begin position="245"/>
        <end position="280"/>
    </location>
</feature>
<evidence type="ECO:0000256" key="1">
    <source>
        <dbReference type="ARBA" id="ARBA00022679"/>
    </source>
</evidence>
<dbReference type="InterPro" id="IPR045194">
    <property type="entry name" value="MGRN1/RNF157-like"/>
</dbReference>
<feature type="region of interest" description="Disordered" evidence="6">
    <location>
        <begin position="503"/>
        <end position="592"/>
    </location>
</feature>
<feature type="compositionally biased region" description="Gly residues" evidence="6">
    <location>
        <begin position="508"/>
        <end position="521"/>
    </location>
</feature>
<feature type="compositionally biased region" description="Low complexity" evidence="6">
    <location>
        <begin position="143"/>
        <end position="161"/>
    </location>
</feature>
<dbReference type="PANTHER" id="PTHR22996:SF0">
    <property type="entry name" value="RE60872P-RELATED"/>
    <property type="match status" value="1"/>
</dbReference>
<evidence type="ECO:0000256" key="6">
    <source>
        <dbReference type="SAM" id="MobiDB-lite"/>
    </source>
</evidence>
<keyword evidence="5" id="KW-0863">Zinc-finger</keyword>
<gene>
    <name evidence="8" type="ORF">PPAR00522_LOCUS7875</name>
</gene>
<keyword evidence="5" id="KW-0862">Zinc</keyword>
<comment type="similarity">
    <text evidence="4">Belongs to the RING-type zinc finger family. LOG2 subfamily.</text>
</comment>
<dbReference type="EMBL" id="HBFM01012559">
    <property type="protein sequence ID" value="CAD8771472.1"/>
    <property type="molecule type" value="Transcribed_RNA"/>
</dbReference>
<evidence type="ECO:0000256" key="4">
    <source>
        <dbReference type="ARBA" id="ARBA00025721"/>
    </source>
</evidence>
<accession>A0A7S0YE84</accession>
<sequence length="668" mass="71546">MGLGPSLPETIIRTETTYPQTVYNYQPPQYYSGYGGAQQQYYGQNAHQYHYHSYPHPPHLPPPPAGQHHQPHQQPVTYQNNAHPGTSISYTVSSGAPGGTTTYYYNYPATASSNPSAPGSHQIPPTQTTGPYGPSSTLTAGSNNNNNNNINGRASASSTTSPLPPRTTPPSQYPHAPPAPTSSAVEIQTTSTIKNQVNLRKQTLKLIPASSLAVFSCPSVSSSSSSSSNPANIANGEINNGFINTNINGANAPDASNDPFGDGDPFSQRNPDTNNKGTELDHKMPIFRFRDTTDLKEARLISFRFDASNPCRVSTFIMVNEESSHDSQIQSTFEIGGPLYYDKGMNLEFPPSCLTSNNPTTASEAITTIAAIAAINSISPSAHRAEDLTATSVSSTSSSSTSSHKNTSNKSSKSNATGLELTLFPIVIRLETLTDKGREEGRKLEELPIGSDLPPWIQAQTTYAKLVREDSAPGGWSLRVLKQKIWVNGTHYELQEIYGMEQPAVHGSSGGAGSGESGGAGNQNHNSGSVNNESSSNGSGSNNNGMTNPTTIGKGDSEGKKPAPLKWSGINEDGSENTLNNSGNSKKDSENNRQSYSINQLNGLDFQDELPSGTECVICLSEARDTTVLPCRHMCMCSDCAKALRNQTNKCPMCRNPIESLLHIRMHS</sequence>
<evidence type="ECO:0000256" key="2">
    <source>
        <dbReference type="ARBA" id="ARBA00022723"/>
    </source>
</evidence>
<dbReference type="GO" id="GO:0008270">
    <property type="term" value="F:zinc ion binding"/>
    <property type="evidence" value="ECO:0007669"/>
    <property type="project" value="UniProtKB-KW"/>
</dbReference>
<dbReference type="FunFam" id="3.30.40.10:FF:000115">
    <property type="entry name" value="probable E3 ubiquitin-protein ligase LOG2"/>
    <property type="match status" value="1"/>
</dbReference>
<dbReference type="GO" id="GO:0016567">
    <property type="term" value="P:protein ubiquitination"/>
    <property type="evidence" value="ECO:0007669"/>
    <property type="project" value="TreeGrafter"/>
</dbReference>
<evidence type="ECO:0000256" key="3">
    <source>
        <dbReference type="ARBA" id="ARBA00023288"/>
    </source>
</evidence>
<dbReference type="InterPro" id="IPR013083">
    <property type="entry name" value="Znf_RING/FYVE/PHD"/>
</dbReference>
<feature type="region of interest" description="Disordered" evidence="6">
    <location>
        <begin position="49"/>
        <end position="95"/>
    </location>
</feature>
<dbReference type="GO" id="GO:0061630">
    <property type="term" value="F:ubiquitin protein ligase activity"/>
    <property type="evidence" value="ECO:0007669"/>
    <property type="project" value="UniProtKB-EC"/>
</dbReference>
<dbReference type="InterPro" id="IPR001841">
    <property type="entry name" value="Znf_RING"/>
</dbReference>
<dbReference type="SUPFAM" id="SSF57850">
    <property type="entry name" value="RING/U-box"/>
    <property type="match status" value="1"/>
</dbReference>
<feature type="compositionally biased region" description="Low complexity" evidence="6">
    <location>
        <begin position="526"/>
        <end position="545"/>
    </location>
</feature>
<evidence type="ECO:0000259" key="7">
    <source>
        <dbReference type="PROSITE" id="PS50089"/>
    </source>
</evidence>
<keyword evidence="2" id="KW-0479">Metal-binding</keyword>
<proteinExistence type="inferred from homology"/>
<evidence type="ECO:0000256" key="5">
    <source>
        <dbReference type="PROSITE-ProRule" id="PRU00175"/>
    </source>
</evidence>
<feature type="compositionally biased region" description="Low complexity" evidence="6">
    <location>
        <begin position="66"/>
        <end position="75"/>
    </location>
</feature>
<organism evidence="8">
    <name type="scientific">Polytomella parva</name>
    <dbReference type="NCBI Taxonomy" id="51329"/>
    <lineage>
        <taxon>Eukaryota</taxon>
        <taxon>Viridiplantae</taxon>
        <taxon>Chlorophyta</taxon>
        <taxon>core chlorophytes</taxon>
        <taxon>Chlorophyceae</taxon>
        <taxon>CS clade</taxon>
        <taxon>Chlamydomonadales</taxon>
        <taxon>Chlamydomonadaceae</taxon>
        <taxon>Polytomella</taxon>
    </lineage>
</organism>
<feature type="region of interest" description="Disordered" evidence="6">
    <location>
        <begin position="113"/>
        <end position="185"/>
    </location>
</feature>
<keyword evidence="1" id="KW-0808">Transferase</keyword>
<dbReference type="AlphaFoldDB" id="A0A7S0YE84"/>
<dbReference type="PANTHER" id="PTHR22996">
    <property type="entry name" value="MAHOGUNIN"/>
    <property type="match status" value="1"/>
</dbReference>
<dbReference type="InterPro" id="IPR045195">
    <property type="entry name" value="LOG2-like_mRING_C3HC5"/>
</dbReference>
<dbReference type="Gene3D" id="3.30.40.10">
    <property type="entry name" value="Zinc/RING finger domain, C3HC4 (zinc finger)"/>
    <property type="match status" value="1"/>
</dbReference>
<feature type="compositionally biased region" description="Polar residues" evidence="6">
    <location>
        <begin position="76"/>
        <end position="92"/>
    </location>
</feature>
<feature type="compositionally biased region" description="Pro residues" evidence="6">
    <location>
        <begin position="55"/>
        <end position="65"/>
    </location>
</feature>
<keyword evidence="3" id="KW-0449">Lipoprotein</keyword>